<evidence type="ECO:0000313" key="1">
    <source>
        <dbReference type="Proteomes" id="UP000095287"/>
    </source>
</evidence>
<evidence type="ECO:0000313" key="2">
    <source>
        <dbReference type="WBParaSite" id="L893_g13914.t1"/>
    </source>
</evidence>
<accession>A0A1I7Y956</accession>
<name>A0A1I7Y956_9BILA</name>
<sequence length="81" mass="9377">MLGRSGKHSSRFRVDFGGNPVVLGILKILHKITNFYIIYNLWCGNGYNRCPKVVSRMYDKCKGDQYMRMDMKQECTHSPAT</sequence>
<dbReference type="WBParaSite" id="L893_g13914.t1">
    <property type="protein sequence ID" value="L893_g13914.t1"/>
    <property type="gene ID" value="L893_g13914"/>
</dbReference>
<reference evidence="2" key="1">
    <citation type="submission" date="2016-11" db="UniProtKB">
        <authorList>
            <consortium name="WormBaseParasite"/>
        </authorList>
    </citation>
    <scope>IDENTIFICATION</scope>
</reference>
<keyword evidence="1" id="KW-1185">Reference proteome</keyword>
<dbReference type="AlphaFoldDB" id="A0A1I7Y956"/>
<protein>
    <submittedName>
        <fullName evidence="2">X8 domain-containing protein</fullName>
    </submittedName>
</protein>
<organism evidence="1 2">
    <name type="scientific">Steinernema glaseri</name>
    <dbReference type="NCBI Taxonomy" id="37863"/>
    <lineage>
        <taxon>Eukaryota</taxon>
        <taxon>Metazoa</taxon>
        <taxon>Ecdysozoa</taxon>
        <taxon>Nematoda</taxon>
        <taxon>Chromadorea</taxon>
        <taxon>Rhabditida</taxon>
        <taxon>Tylenchina</taxon>
        <taxon>Panagrolaimomorpha</taxon>
        <taxon>Strongyloidoidea</taxon>
        <taxon>Steinernematidae</taxon>
        <taxon>Steinernema</taxon>
    </lineage>
</organism>
<proteinExistence type="predicted"/>
<dbReference type="Proteomes" id="UP000095287">
    <property type="component" value="Unplaced"/>
</dbReference>